<proteinExistence type="predicted"/>
<protein>
    <submittedName>
        <fullName evidence="2">Uncharacterized protein</fullName>
    </submittedName>
</protein>
<evidence type="ECO:0000256" key="1">
    <source>
        <dbReference type="SAM" id="MobiDB-lite"/>
    </source>
</evidence>
<name>A0ABQ5CGQ7_9ASTR</name>
<keyword evidence="3" id="KW-1185">Reference proteome</keyword>
<accession>A0ABQ5CGQ7</accession>
<organism evidence="2 3">
    <name type="scientific">Tanacetum coccineum</name>
    <dbReference type="NCBI Taxonomy" id="301880"/>
    <lineage>
        <taxon>Eukaryota</taxon>
        <taxon>Viridiplantae</taxon>
        <taxon>Streptophyta</taxon>
        <taxon>Embryophyta</taxon>
        <taxon>Tracheophyta</taxon>
        <taxon>Spermatophyta</taxon>
        <taxon>Magnoliopsida</taxon>
        <taxon>eudicotyledons</taxon>
        <taxon>Gunneridae</taxon>
        <taxon>Pentapetalae</taxon>
        <taxon>asterids</taxon>
        <taxon>campanulids</taxon>
        <taxon>Asterales</taxon>
        <taxon>Asteraceae</taxon>
        <taxon>Asteroideae</taxon>
        <taxon>Anthemideae</taxon>
        <taxon>Anthemidinae</taxon>
        <taxon>Tanacetum</taxon>
    </lineage>
</organism>
<reference evidence="2" key="1">
    <citation type="journal article" date="2022" name="Int. J. Mol. Sci.">
        <title>Draft Genome of Tanacetum Coccineum: Genomic Comparison of Closely Related Tanacetum-Family Plants.</title>
        <authorList>
            <person name="Yamashiro T."/>
            <person name="Shiraishi A."/>
            <person name="Nakayama K."/>
            <person name="Satake H."/>
        </authorList>
    </citation>
    <scope>NUCLEOTIDE SEQUENCE</scope>
</reference>
<reference evidence="2" key="2">
    <citation type="submission" date="2022-01" db="EMBL/GenBank/DDBJ databases">
        <authorList>
            <person name="Yamashiro T."/>
            <person name="Shiraishi A."/>
            <person name="Satake H."/>
            <person name="Nakayama K."/>
        </authorList>
    </citation>
    <scope>NUCLEOTIDE SEQUENCE</scope>
</reference>
<comment type="caution">
    <text evidence="2">The sequence shown here is derived from an EMBL/GenBank/DDBJ whole genome shotgun (WGS) entry which is preliminary data.</text>
</comment>
<dbReference type="Proteomes" id="UP001151760">
    <property type="component" value="Unassembled WGS sequence"/>
</dbReference>
<evidence type="ECO:0000313" key="2">
    <source>
        <dbReference type="EMBL" id="GJT24039.1"/>
    </source>
</evidence>
<gene>
    <name evidence="2" type="ORF">Tco_0893976</name>
</gene>
<feature type="region of interest" description="Disordered" evidence="1">
    <location>
        <begin position="171"/>
        <end position="246"/>
    </location>
</feature>
<feature type="compositionally biased region" description="Pro residues" evidence="1">
    <location>
        <begin position="184"/>
        <end position="202"/>
    </location>
</feature>
<sequence length="246" mass="26937">MDEEFTTTAYLNVQENLKLPTEDQESEVQSMVTVPIHQDTSSVPLMTTPVIDLTVSQPVSTTVQAPLPTSTAMVIAITTNNISSTTTNSTTTRLLRFDLDSAHRCCCLGNSSSTQGSLRDLLELDMKEILHQPHVGTNSYEAHEDHRKLYEALEKSMDRDHSEQLLTNLAKARRKKKRRHESPKTPPGSPPHQPLPPLPPAGPSRTSGASSASGSSQLPPPPPPPSTNQSDQSKVQLPQALQRQRL</sequence>
<feature type="compositionally biased region" description="Polar residues" evidence="1">
    <location>
        <begin position="234"/>
        <end position="246"/>
    </location>
</feature>
<dbReference type="EMBL" id="BQNB010014102">
    <property type="protein sequence ID" value="GJT24039.1"/>
    <property type="molecule type" value="Genomic_DNA"/>
</dbReference>
<feature type="compositionally biased region" description="Low complexity" evidence="1">
    <location>
        <begin position="203"/>
        <end position="217"/>
    </location>
</feature>
<evidence type="ECO:0000313" key="3">
    <source>
        <dbReference type="Proteomes" id="UP001151760"/>
    </source>
</evidence>
<feature type="compositionally biased region" description="Basic residues" evidence="1">
    <location>
        <begin position="171"/>
        <end position="181"/>
    </location>
</feature>